<dbReference type="Proteomes" id="UP001519460">
    <property type="component" value="Unassembled WGS sequence"/>
</dbReference>
<organism evidence="1 2">
    <name type="scientific">Batillaria attramentaria</name>
    <dbReference type="NCBI Taxonomy" id="370345"/>
    <lineage>
        <taxon>Eukaryota</taxon>
        <taxon>Metazoa</taxon>
        <taxon>Spiralia</taxon>
        <taxon>Lophotrochozoa</taxon>
        <taxon>Mollusca</taxon>
        <taxon>Gastropoda</taxon>
        <taxon>Caenogastropoda</taxon>
        <taxon>Sorbeoconcha</taxon>
        <taxon>Cerithioidea</taxon>
        <taxon>Batillariidae</taxon>
        <taxon>Batillaria</taxon>
    </lineage>
</organism>
<dbReference type="AlphaFoldDB" id="A0ABD0KT96"/>
<reference evidence="1 2" key="1">
    <citation type="journal article" date="2023" name="Sci. Data">
        <title>Genome assembly of the Korean intertidal mud-creeper Batillaria attramentaria.</title>
        <authorList>
            <person name="Patra A.K."/>
            <person name="Ho P.T."/>
            <person name="Jun S."/>
            <person name="Lee S.J."/>
            <person name="Kim Y."/>
            <person name="Won Y.J."/>
        </authorList>
    </citation>
    <scope>NUCLEOTIDE SEQUENCE [LARGE SCALE GENOMIC DNA]</scope>
    <source>
        <strain evidence="1">Wonlab-2016</strain>
    </source>
</reference>
<sequence length="79" mass="8856">MNTEPCGHIAARTKTQWMDSDAADGPSHFTYRDVDLTQLQQQRGICKILTAFSWAGRQCETRLNLKPHVDVIIAAGVDR</sequence>
<proteinExistence type="predicted"/>
<protein>
    <submittedName>
        <fullName evidence="1">Uncharacterized protein</fullName>
    </submittedName>
</protein>
<keyword evidence="2" id="KW-1185">Reference proteome</keyword>
<dbReference type="EMBL" id="JACVVK020000126">
    <property type="protein sequence ID" value="KAK7490481.1"/>
    <property type="molecule type" value="Genomic_DNA"/>
</dbReference>
<name>A0ABD0KT96_9CAEN</name>
<evidence type="ECO:0000313" key="2">
    <source>
        <dbReference type="Proteomes" id="UP001519460"/>
    </source>
</evidence>
<comment type="caution">
    <text evidence="1">The sequence shown here is derived from an EMBL/GenBank/DDBJ whole genome shotgun (WGS) entry which is preliminary data.</text>
</comment>
<accession>A0ABD0KT96</accession>
<evidence type="ECO:0000313" key="1">
    <source>
        <dbReference type="EMBL" id="KAK7490481.1"/>
    </source>
</evidence>
<gene>
    <name evidence="1" type="ORF">BaRGS_00018267</name>
</gene>